<dbReference type="EMBL" id="CP002582">
    <property type="protein sequence ID" value="ADZ85079.1"/>
    <property type="molecule type" value="Genomic_DNA"/>
</dbReference>
<dbReference type="RefSeq" id="WP_013658356.1">
    <property type="nucleotide sequence ID" value="NC_015275.1"/>
</dbReference>
<evidence type="ECO:0000313" key="2">
    <source>
        <dbReference type="Proteomes" id="UP000008467"/>
    </source>
</evidence>
<gene>
    <name evidence="1" type="ordered locus">Clole_3391</name>
</gene>
<dbReference type="AlphaFoldDB" id="F2JRP9"/>
<proteinExistence type="predicted"/>
<accession>F2JRP9</accession>
<protein>
    <submittedName>
        <fullName evidence="1">Uncharacterized protein</fullName>
    </submittedName>
</protein>
<dbReference type="Proteomes" id="UP000008467">
    <property type="component" value="Chromosome"/>
</dbReference>
<dbReference type="KEGG" id="cle:Clole_3391"/>
<evidence type="ECO:0000313" key="1">
    <source>
        <dbReference type="EMBL" id="ADZ85079.1"/>
    </source>
</evidence>
<reference evidence="1 2" key="1">
    <citation type="journal article" date="2011" name="J. Bacteriol.">
        <title>Complete genome sequence of the cellulose-degrading bacterium Cellulosilyticum lentocellum.</title>
        <authorList>
            <consortium name="US DOE Joint Genome Institute"/>
            <person name="Miller D.A."/>
            <person name="Suen G."/>
            <person name="Bruce D."/>
            <person name="Copeland A."/>
            <person name="Cheng J.F."/>
            <person name="Detter C."/>
            <person name="Goodwin L.A."/>
            <person name="Han C.S."/>
            <person name="Hauser L.J."/>
            <person name="Land M.L."/>
            <person name="Lapidus A."/>
            <person name="Lucas S."/>
            <person name="Meincke L."/>
            <person name="Pitluck S."/>
            <person name="Tapia R."/>
            <person name="Teshima H."/>
            <person name="Woyke T."/>
            <person name="Fox B.G."/>
            <person name="Angert E.R."/>
            <person name="Currie C.R."/>
        </authorList>
    </citation>
    <scope>NUCLEOTIDE SEQUENCE [LARGE SCALE GENOMIC DNA]</scope>
    <source>
        <strain evidence="2">ATCC 49066 / DSM 5427 / NCIMB 11756 / RHM5</strain>
    </source>
</reference>
<dbReference type="STRING" id="642492.Clole_3391"/>
<name>F2JRP9_CELLD</name>
<keyword evidence="2" id="KW-1185">Reference proteome</keyword>
<sequence length="124" mass="15005">MKKDEAVILLKNHSDFSTRNENSFLYLLKEKENVNKNLFFEIMDCILVVSDSIDILEIKYIYSIVFWSRSWLDTGYFQDKLSIDSIKKLKVYIQIIEETLYYLLHEKKEEAFWAYNEYLDGRYS</sequence>
<dbReference type="HOGENOM" id="CLU_1999816_0_0_9"/>
<organism evidence="1 2">
    <name type="scientific">Cellulosilyticum lentocellum (strain ATCC 49066 / DSM 5427 / NCIMB 11756 / RHM5)</name>
    <name type="common">Clostridium lentocellum</name>
    <dbReference type="NCBI Taxonomy" id="642492"/>
    <lineage>
        <taxon>Bacteria</taxon>
        <taxon>Bacillati</taxon>
        <taxon>Bacillota</taxon>
        <taxon>Clostridia</taxon>
        <taxon>Lachnospirales</taxon>
        <taxon>Cellulosilyticaceae</taxon>
        <taxon>Cellulosilyticum</taxon>
    </lineage>
</organism>